<gene>
    <name evidence="1" type="ORF">C3743_40280</name>
</gene>
<accession>A0A2S5DMA0</accession>
<evidence type="ECO:0008006" key="3">
    <source>
        <dbReference type="Google" id="ProtNLM"/>
    </source>
</evidence>
<evidence type="ECO:0000313" key="2">
    <source>
        <dbReference type="Proteomes" id="UP000238655"/>
    </source>
</evidence>
<protein>
    <recommendedName>
        <fullName evidence="3">DUF3717 domain-containing protein</fullName>
    </recommendedName>
</protein>
<reference evidence="1 2" key="1">
    <citation type="submission" date="2018-01" db="EMBL/GenBank/DDBJ databases">
        <title>Successful Treatment of Persistent Burkholderia cepacia Bacteremia with Ceftazidime-Avibactam.</title>
        <authorList>
            <person name="Tamma P."/>
            <person name="Fan Y."/>
            <person name="Bergman Y."/>
            <person name="Sick-Samuels A."/>
            <person name="Hsu A."/>
            <person name="Timp W."/>
            <person name="Simner P."/>
        </authorList>
    </citation>
    <scope>NUCLEOTIDE SEQUENCE [LARGE SCALE GENOMIC DNA]</scope>
    <source>
        <strain evidence="1 2">170816</strain>
    </source>
</reference>
<evidence type="ECO:0000313" key="1">
    <source>
        <dbReference type="EMBL" id="POZ80217.1"/>
    </source>
</evidence>
<dbReference type="InterPro" id="IPR022191">
    <property type="entry name" value="DUF3717"/>
</dbReference>
<sequence length="79" mass="8714">MTKSYTISDMETAINFWRERDQAGTDAALCARARSLVKPYTLMFLAKRTSIDQAELTPNELAALQGALNAKLVSGNEPH</sequence>
<dbReference type="Pfam" id="PF12512">
    <property type="entry name" value="DUF3717"/>
    <property type="match status" value="1"/>
</dbReference>
<name>A0A2S5DMA0_9BURK</name>
<dbReference type="AlphaFoldDB" id="A0A2S5DMA0"/>
<dbReference type="Proteomes" id="UP000238655">
    <property type="component" value="Unassembled WGS sequence"/>
</dbReference>
<organism evidence="1 2">
    <name type="scientific">Burkholderia contaminans</name>
    <dbReference type="NCBI Taxonomy" id="488447"/>
    <lineage>
        <taxon>Bacteria</taxon>
        <taxon>Pseudomonadati</taxon>
        <taxon>Pseudomonadota</taxon>
        <taxon>Betaproteobacteria</taxon>
        <taxon>Burkholderiales</taxon>
        <taxon>Burkholderiaceae</taxon>
        <taxon>Burkholderia</taxon>
        <taxon>Burkholderia cepacia complex</taxon>
    </lineage>
</organism>
<comment type="caution">
    <text evidence="1">The sequence shown here is derived from an EMBL/GenBank/DDBJ whole genome shotgun (WGS) entry which is preliminary data.</text>
</comment>
<dbReference type="EMBL" id="PQVP01000006">
    <property type="protein sequence ID" value="POZ80217.1"/>
    <property type="molecule type" value="Genomic_DNA"/>
</dbReference>
<proteinExistence type="predicted"/>
<dbReference type="RefSeq" id="WP_105750033.1">
    <property type="nucleotide sequence ID" value="NZ_PQVP01000006.1"/>
</dbReference>